<keyword evidence="3" id="KW-1185">Reference proteome</keyword>
<evidence type="ECO:0000313" key="3">
    <source>
        <dbReference type="Proteomes" id="UP001064504"/>
    </source>
</evidence>
<organism evidence="1 3">
    <name type="scientific">Pseudomonas promysalinigenes</name>
    <dbReference type="NCBI Taxonomy" id="485898"/>
    <lineage>
        <taxon>Bacteria</taxon>
        <taxon>Pseudomonadati</taxon>
        <taxon>Pseudomonadota</taxon>
        <taxon>Gammaproteobacteria</taxon>
        <taxon>Pseudomonadales</taxon>
        <taxon>Pseudomonadaceae</taxon>
        <taxon>Pseudomonas</taxon>
    </lineage>
</organism>
<evidence type="ECO:0000313" key="2">
    <source>
        <dbReference type="EMBL" id="UXH41646.1"/>
    </source>
</evidence>
<dbReference type="EMBL" id="CP104557">
    <property type="protein sequence ID" value="UXH41646.1"/>
    <property type="molecule type" value="Genomic_DNA"/>
</dbReference>
<sequence length="241" mass="25402">MGVQIVAKGVDAENYATEYAAPVRRGLEGIFFINSFIEKLSRNYAPDKLGGVVVGAPVITAGYASFKGMANYIQTQIRETTDVTFFVIARSSDTPGAADSTPLICGTFDSAAPAGISLYASGTDRVSGTAAYGDDDASSTNASAIATPIVLSAWNLYSVTINNSGITARSHTANVSINRAATKSRRPSSRTVRIGSGYSTTQRGNVDIALYQHHSVTLTDDELTKTVADLRAYAARRGITV</sequence>
<accession>A0ABY6AQ44</accession>
<reference evidence="1" key="1">
    <citation type="submission" date="2022-09" db="EMBL/GenBank/DDBJ databases">
        <title>Complete genome sequence of Pseudomonas promysalinigenes strain RL-WG26, a newly isolated PGPR with the potential for plant salinity stress alleviation.</title>
        <authorList>
            <person name="Ren L."/>
            <person name="Wang G."/>
            <person name="Hu H."/>
        </authorList>
    </citation>
    <scope>NUCLEOTIDE SEQUENCE</scope>
    <source>
        <strain evidence="1">RL-WG26</strain>
    </source>
</reference>
<dbReference type="RefSeq" id="WP_060479753.1">
    <property type="nucleotide sequence ID" value="NZ_CP104557.1"/>
</dbReference>
<dbReference type="EMBL" id="CP104557">
    <property type="protein sequence ID" value="UXH41265.1"/>
    <property type="molecule type" value="Genomic_DNA"/>
</dbReference>
<protein>
    <submittedName>
        <fullName evidence="1">Uncharacterized protein</fullName>
    </submittedName>
</protein>
<name>A0ABY6AQ44_9PSED</name>
<proteinExistence type="predicted"/>
<dbReference type="Proteomes" id="UP001064504">
    <property type="component" value="Chromosome"/>
</dbReference>
<evidence type="ECO:0000313" key="1">
    <source>
        <dbReference type="EMBL" id="UXH41265.1"/>
    </source>
</evidence>
<gene>
    <name evidence="1" type="ORF">N5C08_06920</name>
    <name evidence="2" type="ORF">N5C08_09010</name>
</gene>